<sequence length="66" mass="7590">MLFRQHLIHVLGVMKGNMFPSAERNCGLSWMARNGLHMIEPSKDPLRQLMSKVSIRSSPNDMPLRK</sequence>
<dbReference type="Proteomes" id="UP000236291">
    <property type="component" value="Unassembled WGS sequence"/>
</dbReference>
<protein>
    <submittedName>
        <fullName evidence="1">Uncharacterized protein</fullName>
    </submittedName>
</protein>
<proteinExistence type="predicted"/>
<gene>
    <name evidence="1" type="ORF">L195_g008679</name>
</gene>
<evidence type="ECO:0000313" key="2">
    <source>
        <dbReference type="Proteomes" id="UP000236291"/>
    </source>
</evidence>
<reference evidence="1 2" key="1">
    <citation type="journal article" date="2014" name="Am. J. Bot.">
        <title>Genome assembly and annotation for red clover (Trifolium pratense; Fabaceae).</title>
        <authorList>
            <person name="Istvanek J."/>
            <person name="Jaros M."/>
            <person name="Krenek A."/>
            <person name="Repkova J."/>
        </authorList>
    </citation>
    <scope>NUCLEOTIDE SEQUENCE [LARGE SCALE GENOMIC DNA]</scope>
    <source>
        <strain evidence="2">cv. Tatra</strain>
        <tissue evidence="1">Young leaves</tissue>
    </source>
</reference>
<evidence type="ECO:0000313" key="1">
    <source>
        <dbReference type="EMBL" id="PNY12058.1"/>
    </source>
</evidence>
<accession>A0A2K3P9U2</accession>
<dbReference type="AlphaFoldDB" id="A0A2K3P9U2"/>
<name>A0A2K3P9U2_TRIPR</name>
<reference evidence="1 2" key="2">
    <citation type="journal article" date="2017" name="Front. Plant Sci.">
        <title>Gene Classification and Mining of Molecular Markers Useful in Red Clover (Trifolium pratense) Breeding.</title>
        <authorList>
            <person name="Istvanek J."/>
            <person name="Dluhosova J."/>
            <person name="Dluhos P."/>
            <person name="Patkova L."/>
            <person name="Nedelnik J."/>
            <person name="Repkova J."/>
        </authorList>
    </citation>
    <scope>NUCLEOTIDE SEQUENCE [LARGE SCALE GENOMIC DNA]</scope>
    <source>
        <strain evidence="2">cv. Tatra</strain>
        <tissue evidence="1">Young leaves</tissue>
    </source>
</reference>
<dbReference type="EMBL" id="ASHM01005009">
    <property type="protein sequence ID" value="PNY12058.1"/>
    <property type="molecule type" value="Genomic_DNA"/>
</dbReference>
<organism evidence="1 2">
    <name type="scientific">Trifolium pratense</name>
    <name type="common">Red clover</name>
    <dbReference type="NCBI Taxonomy" id="57577"/>
    <lineage>
        <taxon>Eukaryota</taxon>
        <taxon>Viridiplantae</taxon>
        <taxon>Streptophyta</taxon>
        <taxon>Embryophyta</taxon>
        <taxon>Tracheophyta</taxon>
        <taxon>Spermatophyta</taxon>
        <taxon>Magnoliopsida</taxon>
        <taxon>eudicotyledons</taxon>
        <taxon>Gunneridae</taxon>
        <taxon>Pentapetalae</taxon>
        <taxon>rosids</taxon>
        <taxon>fabids</taxon>
        <taxon>Fabales</taxon>
        <taxon>Fabaceae</taxon>
        <taxon>Papilionoideae</taxon>
        <taxon>50 kb inversion clade</taxon>
        <taxon>NPAAA clade</taxon>
        <taxon>Hologalegina</taxon>
        <taxon>IRL clade</taxon>
        <taxon>Trifolieae</taxon>
        <taxon>Trifolium</taxon>
    </lineage>
</organism>
<comment type="caution">
    <text evidence="1">The sequence shown here is derived from an EMBL/GenBank/DDBJ whole genome shotgun (WGS) entry which is preliminary data.</text>
</comment>